<gene>
    <name evidence="7" type="ORF">SAMN05421730_103510</name>
</gene>
<dbReference type="InterPro" id="IPR008145">
    <property type="entry name" value="GK/Ca_channel_bsu"/>
</dbReference>
<comment type="similarity">
    <text evidence="2">Belongs to the guanylate kinase family.</text>
</comment>
<dbReference type="InterPro" id="IPR020590">
    <property type="entry name" value="Guanylate_kinase_CS"/>
</dbReference>
<feature type="domain" description="Guanylate kinase-like" evidence="6">
    <location>
        <begin position="2"/>
        <end position="192"/>
    </location>
</feature>
<dbReference type="InterPro" id="IPR027417">
    <property type="entry name" value="P-loop_NTPase"/>
</dbReference>
<dbReference type="AlphaFoldDB" id="A0A1D3TXW6"/>
<organism evidence="7 8">
    <name type="scientific">Anaerobium acetethylicum</name>
    <dbReference type="NCBI Taxonomy" id="1619234"/>
    <lineage>
        <taxon>Bacteria</taxon>
        <taxon>Bacillati</taxon>
        <taxon>Bacillota</taxon>
        <taxon>Clostridia</taxon>
        <taxon>Lachnospirales</taxon>
        <taxon>Lachnospiraceae</taxon>
        <taxon>Anaerobium</taxon>
    </lineage>
</organism>
<name>A0A1D3TXW6_9FIRM</name>
<evidence type="ECO:0000256" key="4">
    <source>
        <dbReference type="ARBA" id="ARBA00022777"/>
    </source>
</evidence>
<comment type="function">
    <text evidence="1">Essential for recycling GMP and indirectly, cGMP.</text>
</comment>
<dbReference type="GO" id="GO:0005829">
    <property type="term" value="C:cytosol"/>
    <property type="evidence" value="ECO:0007669"/>
    <property type="project" value="TreeGrafter"/>
</dbReference>
<dbReference type="Proteomes" id="UP000199315">
    <property type="component" value="Unassembled WGS sequence"/>
</dbReference>
<keyword evidence="8" id="KW-1185">Reference proteome</keyword>
<evidence type="ECO:0000259" key="6">
    <source>
        <dbReference type="PROSITE" id="PS50052"/>
    </source>
</evidence>
<keyword evidence="4 7" id="KW-0418">Kinase</keyword>
<evidence type="ECO:0000256" key="3">
    <source>
        <dbReference type="ARBA" id="ARBA00022679"/>
    </source>
</evidence>
<sequence length="197" mass="23342">MGKIFYLMGKSSSGKDTIFKKILENKELKLNTIILYTTRPIRAGETDGVEYFFVTEKEFGEFEQSGRLIEARAYDTVHGIWRYFTVDDGQVDFENKDYLVIGTLESYKRMKAYFGEKNLVPVYIDLDDGIRLLRGLTREQEQEMPRYAEMCRRFLADEQDFSEEKLKEAGIERKFENDSLERCMEEITEYIKQYIKN</sequence>
<proteinExistence type="inferred from homology"/>
<dbReference type="InterPro" id="IPR008144">
    <property type="entry name" value="Guanylate_kin-like_dom"/>
</dbReference>
<accession>A0A1D3TXW6</accession>
<reference evidence="7 8" key="1">
    <citation type="submission" date="2016-09" db="EMBL/GenBank/DDBJ databases">
        <authorList>
            <person name="Capua I."/>
            <person name="De Benedictis P."/>
            <person name="Joannis T."/>
            <person name="Lombin L.H."/>
            <person name="Cattoli G."/>
        </authorList>
    </citation>
    <scope>NUCLEOTIDE SEQUENCE [LARGE SCALE GENOMIC DNA]</scope>
    <source>
        <strain evidence="7 8">GluBS11</strain>
    </source>
</reference>
<keyword evidence="3" id="KW-0808">Transferase</keyword>
<evidence type="ECO:0000256" key="5">
    <source>
        <dbReference type="ARBA" id="ARBA00048594"/>
    </source>
</evidence>
<dbReference type="EMBL" id="FMKA01000035">
    <property type="protein sequence ID" value="SCP99213.1"/>
    <property type="molecule type" value="Genomic_DNA"/>
</dbReference>
<evidence type="ECO:0000313" key="7">
    <source>
        <dbReference type="EMBL" id="SCP99213.1"/>
    </source>
</evidence>
<dbReference type="OrthoDB" id="1033810at2"/>
<dbReference type="PANTHER" id="PTHR23117">
    <property type="entry name" value="GUANYLATE KINASE-RELATED"/>
    <property type="match status" value="1"/>
</dbReference>
<dbReference type="PANTHER" id="PTHR23117:SF13">
    <property type="entry name" value="GUANYLATE KINASE"/>
    <property type="match status" value="1"/>
</dbReference>
<evidence type="ECO:0000313" key="8">
    <source>
        <dbReference type="Proteomes" id="UP000199315"/>
    </source>
</evidence>
<comment type="catalytic activity">
    <reaction evidence="5">
        <text>GMP + ATP = GDP + ADP</text>
        <dbReference type="Rhea" id="RHEA:20780"/>
        <dbReference type="ChEBI" id="CHEBI:30616"/>
        <dbReference type="ChEBI" id="CHEBI:58115"/>
        <dbReference type="ChEBI" id="CHEBI:58189"/>
        <dbReference type="ChEBI" id="CHEBI:456216"/>
        <dbReference type="EC" id="2.7.4.8"/>
    </reaction>
</comment>
<dbReference type="RefSeq" id="WP_091236519.1">
    <property type="nucleotide sequence ID" value="NZ_FMKA01000035.1"/>
</dbReference>
<dbReference type="PROSITE" id="PS50052">
    <property type="entry name" value="GUANYLATE_KINASE_2"/>
    <property type="match status" value="1"/>
</dbReference>
<dbReference type="Pfam" id="PF00625">
    <property type="entry name" value="Guanylate_kin"/>
    <property type="match status" value="1"/>
</dbReference>
<evidence type="ECO:0000256" key="1">
    <source>
        <dbReference type="ARBA" id="ARBA00003531"/>
    </source>
</evidence>
<dbReference type="SUPFAM" id="SSF52540">
    <property type="entry name" value="P-loop containing nucleoside triphosphate hydrolases"/>
    <property type="match status" value="1"/>
</dbReference>
<dbReference type="STRING" id="1619234.SAMN05421730_103510"/>
<protein>
    <submittedName>
        <fullName evidence="7">Guanylate kinase</fullName>
    </submittedName>
</protein>
<dbReference type="SMART" id="SM00072">
    <property type="entry name" value="GuKc"/>
    <property type="match status" value="1"/>
</dbReference>
<dbReference type="PROSITE" id="PS00856">
    <property type="entry name" value="GUANYLATE_KINASE_1"/>
    <property type="match status" value="1"/>
</dbReference>
<evidence type="ECO:0000256" key="2">
    <source>
        <dbReference type="ARBA" id="ARBA00005790"/>
    </source>
</evidence>
<dbReference type="Gene3D" id="3.40.50.300">
    <property type="entry name" value="P-loop containing nucleotide triphosphate hydrolases"/>
    <property type="match status" value="1"/>
</dbReference>
<dbReference type="GO" id="GO:0004385">
    <property type="term" value="F:GMP kinase activity"/>
    <property type="evidence" value="ECO:0007669"/>
    <property type="project" value="UniProtKB-EC"/>
</dbReference>